<evidence type="ECO:0000313" key="2">
    <source>
        <dbReference type="Proteomes" id="UP001597389"/>
    </source>
</evidence>
<protein>
    <submittedName>
        <fullName evidence="1">Uncharacterized protein</fullName>
    </submittedName>
</protein>
<evidence type="ECO:0000313" key="1">
    <source>
        <dbReference type="EMBL" id="MFD2158492.1"/>
    </source>
</evidence>
<name>A0ABW4Z9F1_9BACT</name>
<dbReference type="EMBL" id="JBHUJB010000027">
    <property type="protein sequence ID" value="MFD2158492.1"/>
    <property type="molecule type" value="Genomic_DNA"/>
</dbReference>
<dbReference type="RefSeq" id="WP_377177744.1">
    <property type="nucleotide sequence ID" value="NZ_JBHUJB010000027.1"/>
</dbReference>
<dbReference type="Proteomes" id="UP001597389">
    <property type="component" value="Unassembled WGS sequence"/>
</dbReference>
<gene>
    <name evidence="1" type="ORF">ACFSW8_06250</name>
</gene>
<sequence length="127" mass="14305">MSHKGTEVPDRKTTGGVWFEIQDEKLVNQSTRILPNDKQLFGIRYIVTGPKKHESIELVNTVEFPSGMVIGGKAVYESQFTSHNTTDYRIPSLYSFDDSPITSGPYTFKVSMRGVTLLTKTLKIDFV</sequence>
<accession>A0ABW4Z9F1</accession>
<proteinExistence type="predicted"/>
<dbReference type="Gene3D" id="2.60.40.2390">
    <property type="match status" value="1"/>
</dbReference>
<keyword evidence="2" id="KW-1185">Reference proteome</keyword>
<organism evidence="1 2">
    <name type="scientific">Rubritalea tangerina</name>
    <dbReference type="NCBI Taxonomy" id="430798"/>
    <lineage>
        <taxon>Bacteria</taxon>
        <taxon>Pseudomonadati</taxon>
        <taxon>Verrucomicrobiota</taxon>
        <taxon>Verrucomicrobiia</taxon>
        <taxon>Verrucomicrobiales</taxon>
        <taxon>Rubritaleaceae</taxon>
        <taxon>Rubritalea</taxon>
    </lineage>
</organism>
<comment type="caution">
    <text evidence="1">The sequence shown here is derived from an EMBL/GenBank/DDBJ whole genome shotgun (WGS) entry which is preliminary data.</text>
</comment>
<reference evidence="2" key="1">
    <citation type="journal article" date="2019" name="Int. J. Syst. Evol. Microbiol.">
        <title>The Global Catalogue of Microorganisms (GCM) 10K type strain sequencing project: providing services to taxonomists for standard genome sequencing and annotation.</title>
        <authorList>
            <consortium name="The Broad Institute Genomics Platform"/>
            <consortium name="The Broad Institute Genome Sequencing Center for Infectious Disease"/>
            <person name="Wu L."/>
            <person name="Ma J."/>
        </authorList>
    </citation>
    <scope>NUCLEOTIDE SEQUENCE [LARGE SCALE GENOMIC DNA]</scope>
    <source>
        <strain evidence="2">CCUG 57942</strain>
    </source>
</reference>